<comment type="caution">
    <text evidence="2">The sequence shown here is derived from an EMBL/GenBank/DDBJ whole genome shotgun (WGS) entry which is preliminary data.</text>
</comment>
<dbReference type="CDD" id="cd00158">
    <property type="entry name" value="RHOD"/>
    <property type="match status" value="1"/>
</dbReference>
<feature type="domain" description="Rhodanese" evidence="1">
    <location>
        <begin position="95"/>
        <end position="185"/>
    </location>
</feature>
<evidence type="ECO:0000313" key="3">
    <source>
        <dbReference type="Proteomes" id="UP000599179"/>
    </source>
</evidence>
<dbReference type="InterPro" id="IPR001763">
    <property type="entry name" value="Rhodanese-like_dom"/>
</dbReference>
<dbReference type="PANTHER" id="PTHR44542">
    <property type="entry name" value="THIOSULFATE SULFURTRANSFERASE 18"/>
    <property type="match status" value="1"/>
</dbReference>
<organism evidence="2 3">
    <name type="scientific">Psychroflexus planctonicus</name>
    <dbReference type="NCBI Taxonomy" id="1526575"/>
    <lineage>
        <taxon>Bacteria</taxon>
        <taxon>Pseudomonadati</taxon>
        <taxon>Bacteroidota</taxon>
        <taxon>Flavobacteriia</taxon>
        <taxon>Flavobacteriales</taxon>
        <taxon>Flavobacteriaceae</taxon>
        <taxon>Psychroflexus</taxon>
    </lineage>
</organism>
<gene>
    <name evidence="2" type="ORF">GCM10010832_01410</name>
</gene>
<reference evidence="3" key="1">
    <citation type="journal article" date="2019" name="Int. J. Syst. Evol. Microbiol.">
        <title>The Global Catalogue of Microorganisms (GCM) 10K type strain sequencing project: providing services to taxonomists for standard genome sequencing and annotation.</title>
        <authorList>
            <consortium name="The Broad Institute Genomics Platform"/>
            <consortium name="The Broad Institute Genome Sequencing Center for Infectious Disease"/>
            <person name="Wu L."/>
            <person name="Ma J."/>
        </authorList>
    </citation>
    <scope>NUCLEOTIDE SEQUENCE [LARGE SCALE GENOMIC DNA]</scope>
    <source>
        <strain evidence="3">CGMCC 1.12931</strain>
    </source>
</reference>
<dbReference type="PROSITE" id="PS50206">
    <property type="entry name" value="RHODANESE_3"/>
    <property type="match status" value="1"/>
</dbReference>
<dbReference type="InterPro" id="IPR036873">
    <property type="entry name" value="Rhodanese-like_dom_sf"/>
</dbReference>
<dbReference type="PANTHER" id="PTHR44542:SF14">
    <property type="entry name" value="PROTEIN HIGH ARSENIC CONTENT 1, MITOCHONDRIAL-RELATED"/>
    <property type="match status" value="1"/>
</dbReference>
<dbReference type="Proteomes" id="UP000599179">
    <property type="component" value="Unassembled WGS sequence"/>
</dbReference>
<dbReference type="EMBL" id="BMGM01000001">
    <property type="protein sequence ID" value="GGE24447.1"/>
    <property type="molecule type" value="Genomic_DNA"/>
</dbReference>
<name>A0ABQ1SDQ1_9FLAO</name>
<dbReference type="InterPro" id="IPR044684">
    <property type="entry name" value="STR17/STR18/HARC1-like"/>
</dbReference>
<proteinExistence type="predicted"/>
<dbReference type="Gene3D" id="3.40.250.10">
    <property type="entry name" value="Rhodanese-like domain"/>
    <property type="match status" value="1"/>
</dbReference>
<dbReference type="SMART" id="SM00450">
    <property type="entry name" value="RHOD"/>
    <property type="match status" value="1"/>
</dbReference>
<accession>A0ABQ1SDQ1</accession>
<dbReference type="SUPFAM" id="SSF52821">
    <property type="entry name" value="Rhodanese/Cell cycle control phosphatase"/>
    <property type="match status" value="1"/>
</dbReference>
<dbReference type="Pfam" id="PF00581">
    <property type="entry name" value="Rhodanese"/>
    <property type="match status" value="1"/>
</dbReference>
<dbReference type="NCBIfam" id="NF045521">
    <property type="entry name" value="rhoda_near_glyco"/>
    <property type="match status" value="1"/>
</dbReference>
<keyword evidence="3" id="KW-1185">Reference proteome</keyword>
<protein>
    <recommendedName>
        <fullName evidence="1">Rhodanese domain-containing protein</fullName>
    </recommendedName>
</protein>
<evidence type="ECO:0000259" key="1">
    <source>
        <dbReference type="PROSITE" id="PS50206"/>
    </source>
</evidence>
<evidence type="ECO:0000313" key="2">
    <source>
        <dbReference type="EMBL" id="GGE24447.1"/>
    </source>
</evidence>
<sequence length="213" mass="25083">MAMNYFTQRPLSGAQSTLSINLLNLSYLFQLKQNSFHFPFIQFYKTSITIWLFVFGLCFSLNSFSQKNIDEAIEKYNEHSVEYISTQQLVQLQKNNKNYSLVDTRLVEEYQVSHLKDAFHVGYKNFDIERVKKQFKKDETLIVYCSIGVRSEQIGEQLQNAGFTNVYNLYGGLFDWFNQGQPIYDSNNVKTNRIHPYDSFWGKFITKGQKVYE</sequence>